<comment type="similarity">
    <text evidence="5">Belongs to the cytokine receptor-like factor 3 family.</text>
</comment>
<dbReference type="CDD" id="cd00063">
    <property type="entry name" value="FN3"/>
    <property type="match status" value="1"/>
</dbReference>
<feature type="non-terminal residue" evidence="8">
    <location>
        <position position="1"/>
    </location>
</feature>
<feature type="domain" description="Fibronectin type-III" evidence="7">
    <location>
        <begin position="59"/>
        <end position="152"/>
    </location>
</feature>
<dbReference type="AlphaFoldDB" id="A0AAV6YNH9"/>
<reference evidence="8" key="1">
    <citation type="thesis" date="2020" institute="ProQuest LLC" country="789 East Eisenhower Parkway, Ann Arbor, MI, USA">
        <title>Comparative Genomics and Chromosome Evolution.</title>
        <authorList>
            <person name="Mudd A.B."/>
        </authorList>
    </citation>
    <scope>NUCLEOTIDE SEQUENCE</scope>
    <source>
        <strain evidence="8">237g6f4</strain>
        <tissue evidence="8">Blood</tissue>
    </source>
</reference>
<gene>
    <name evidence="8" type="ORF">GDO81_028753</name>
</gene>
<evidence type="ECO:0000256" key="4">
    <source>
        <dbReference type="ARBA" id="ARBA00056593"/>
    </source>
</evidence>
<comment type="function">
    <text evidence="4">May play a role in the negative regulation of cell cycle progression.</text>
</comment>
<organism evidence="8 9">
    <name type="scientific">Engystomops pustulosus</name>
    <name type="common">Tungara frog</name>
    <name type="synonym">Physalaemus pustulosus</name>
    <dbReference type="NCBI Taxonomy" id="76066"/>
    <lineage>
        <taxon>Eukaryota</taxon>
        <taxon>Metazoa</taxon>
        <taxon>Chordata</taxon>
        <taxon>Craniata</taxon>
        <taxon>Vertebrata</taxon>
        <taxon>Euteleostomi</taxon>
        <taxon>Amphibia</taxon>
        <taxon>Batrachia</taxon>
        <taxon>Anura</taxon>
        <taxon>Neobatrachia</taxon>
        <taxon>Hyloidea</taxon>
        <taxon>Leptodactylidae</taxon>
        <taxon>Leiuperinae</taxon>
        <taxon>Engystomops</taxon>
    </lineage>
</organism>
<evidence type="ECO:0000313" key="9">
    <source>
        <dbReference type="Proteomes" id="UP000824782"/>
    </source>
</evidence>
<comment type="caution">
    <text evidence="8">The sequence shown here is derived from an EMBL/GenBank/DDBJ whole genome shotgun (WGS) entry which is preliminary data.</text>
</comment>
<accession>A0AAV6YNH9</accession>
<proteinExistence type="inferred from homology"/>
<dbReference type="InterPro" id="IPR003961">
    <property type="entry name" value="FN3_dom"/>
</dbReference>
<keyword evidence="9" id="KW-1185">Reference proteome</keyword>
<evidence type="ECO:0000313" key="8">
    <source>
        <dbReference type="EMBL" id="KAG8535348.1"/>
    </source>
</evidence>
<dbReference type="Gene3D" id="2.60.40.10">
    <property type="entry name" value="Immunoglobulins"/>
    <property type="match status" value="1"/>
</dbReference>
<sequence length="287" mass="31907">GDHQDLCNFTTKALHIQLDSLPEVPSLVEVPCLTAQLDDAFLSMARDHISRLGAVASRPPVQVEELLERPGAILVRWCKVDEDFAPRDFRLQYRRGAAGHFEDAYVGSECEFIVLHIDPHMDYQFRVCARGDGRQEWSPWSVPQLGRTTLIPHEWSLGLDCYSLSSRRNIALRNDSLQHEVLYSKAPTYHPGQTLTFRVETAGASDRRDSIGVCVRKVDGLESLQREGAVCMSSSGKSSAAALTSWSRWDITNFSSLAGAVFVNGKEMTNQLPPISPGSAITFDMEL</sequence>
<keyword evidence="3" id="KW-0175">Coiled coil</keyword>
<name>A0AAV6YNH9_ENGPU</name>
<evidence type="ECO:0000256" key="2">
    <source>
        <dbReference type="ARBA" id="ARBA00022490"/>
    </source>
</evidence>
<dbReference type="Proteomes" id="UP000824782">
    <property type="component" value="Unassembled WGS sequence"/>
</dbReference>
<dbReference type="SUPFAM" id="SSF49265">
    <property type="entry name" value="Fibronectin type III"/>
    <property type="match status" value="1"/>
</dbReference>
<evidence type="ECO:0000256" key="1">
    <source>
        <dbReference type="ARBA" id="ARBA00004496"/>
    </source>
</evidence>
<dbReference type="FunFam" id="2.60.40.10:FF:000573">
    <property type="entry name" value="Cytokine receptor-like factor 3"/>
    <property type="match status" value="1"/>
</dbReference>
<evidence type="ECO:0000259" key="7">
    <source>
        <dbReference type="PROSITE" id="PS50853"/>
    </source>
</evidence>
<keyword evidence="2" id="KW-0963">Cytoplasm</keyword>
<protein>
    <recommendedName>
        <fullName evidence="6">Cytokine receptor-like factor 3</fullName>
    </recommendedName>
</protein>
<evidence type="ECO:0000256" key="6">
    <source>
        <dbReference type="ARBA" id="ARBA00068086"/>
    </source>
</evidence>
<feature type="non-terminal residue" evidence="8">
    <location>
        <position position="287"/>
    </location>
</feature>
<comment type="subcellular location">
    <subcellularLocation>
        <location evidence="1">Cytoplasm</location>
    </subcellularLocation>
</comment>
<dbReference type="EMBL" id="WNYA01069707">
    <property type="protein sequence ID" value="KAG8535348.1"/>
    <property type="molecule type" value="Genomic_DNA"/>
</dbReference>
<dbReference type="GO" id="GO:0005737">
    <property type="term" value="C:cytoplasm"/>
    <property type="evidence" value="ECO:0007669"/>
    <property type="project" value="UniProtKB-SubCell"/>
</dbReference>
<evidence type="ECO:0000256" key="3">
    <source>
        <dbReference type="ARBA" id="ARBA00023054"/>
    </source>
</evidence>
<dbReference type="InterPro" id="IPR013783">
    <property type="entry name" value="Ig-like_fold"/>
</dbReference>
<dbReference type="PROSITE" id="PS50853">
    <property type="entry name" value="FN3"/>
    <property type="match status" value="1"/>
</dbReference>
<evidence type="ECO:0000256" key="5">
    <source>
        <dbReference type="ARBA" id="ARBA00061133"/>
    </source>
</evidence>
<dbReference type="InterPro" id="IPR036116">
    <property type="entry name" value="FN3_sf"/>
</dbReference>